<evidence type="ECO:0000313" key="2">
    <source>
        <dbReference type="EMBL" id="MBD7961985.1"/>
    </source>
</evidence>
<evidence type="ECO:0000313" key="3">
    <source>
        <dbReference type="Proteomes" id="UP000634919"/>
    </source>
</evidence>
<feature type="domain" description="AAA" evidence="1">
    <location>
        <begin position="3"/>
        <end position="173"/>
    </location>
</feature>
<dbReference type="PANTHER" id="PTHR13696">
    <property type="entry name" value="P-LOOP CONTAINING NUCLEOSIDE TRIPHOSPHATE HYDROLASE"/>
    <property type="match status" value="1"/>
</dbReference>
<dbReference type="CDD" id="cd02042">
    <property type="entry name" value="ParAB_family"/>
    <property type="match status" value="1"/>
</dbReference>
<dbReference type="InterPro" id="IPR027417">
    <property type="entry name" value="P-loop_NTPase"/>
</dbReference>
<dbReference type="RefSeq" id="WP_191724393.1">
    <property type="nucleotide sequence ID" value="NZ_JACSQK010000008.1"/>
</dbReference>
<sequence>MFTISVVSTKGGVGKTTLAANLGGLLRDIGLRALLIDADVQPSLTRYYHLEHEAPQGLTQLVRSGVLSEECISHCQLPPATFEAKADKVPQSPGGVLHLVKSDTRDGKLQDWMSGRMGLDMLMRLNMPLRHPSVTSAYDVVIIDTQGAIGHLQDAAVNAADQLLVPVSPDIVSAREFLDGTISLLDRHECAANVGLKMPPMKAVMTRTEKTKDCSLISDLIREQFITMRGRVSMLETVVPAAVAYRKAATSQVPVHWIDPIKQSDVMHKLMWEFIPSVAGMCASNHPEFIDLTAPHDSQ</sequence>
<proteinExistence type="predicted"/>
<dbReference type="InterPro" id="IPR050678">
    <property type="entry name" value="DNA_Partitioning_ATPase"/>
</dbReference>
<name>A0ABR8SET0_9BURK</name>
<dbReference type="Proteomes" id="UP000634919">
    <property type="component" value="Unassembled WGS sequence"/>
</dbReference>
<evidence type="ECO:0000259" key="1">
    <source>
        <dbReference type="Pfam" id="PF13614"/>
    </source>
</evidence>
<organism evidence="2 3">
    <name type="scientific">Comamonas avium</name>
    <dbReference type="NCBI Taxonomy" id="2762231"/>
    <lineage>
        <taxon>Bacteria</taxon>
        <taxon>Pseudomonadati</taxon>
        <taxon>Pseudomonadota</taxon>
        <taxon>Betaproteobacteria</taxon>
        <taxon>Burkholderiales</taxon>
        <taxon>Comamonadaceae</taxon>
        <taxon>Comamonas</taxon>
    </lineage>
</organism>
<protein>
    <submittedName>
        <fullName evidence="2">ParA family protein</fullName>
    </submittedName>
</protein>
<accession>A0ABR8SET0</accession>
<dbReference type="SUPFAM" id="SSF52540">
    <property type="entry name" value="P-loop containing nucleoside triphosphate hydrolases"/>
    <property type="match status" value="1"/>
</dbReference>
<dbReference type="InterPro" id="IPR025669">
    <property type="entry name" value="AAA_dom"/>
</dbReference>
<comment type="caution">
    <text evidence="2">The sequence shown here is derived from an EMBL/GenBank/DDBJ whole genome shotgun (WGS) entry which is preliminary data.</text>
</comment>
<keyword evidence="3" id="KW-1185">Reference proteome</keyword>
<dbReference type="PANTHER" id="PTHR13696:SF96">
    <property type="entry name" value="COBQ_COBB_MIND_PARA NUCLEOTIDE BINDING DOMAIN-CONTAINING PROTEIN"/>
    <property type="match status" value="1"/>
</dbReference>
<dbReference type="Gene3D" id="3.40.50.300">
    <property type="entry name" value="P-loop containing nucleotide triphosphate hydrolases"/>
    <property type="match status" value="1"/>
</dbReference>
<reference evidence="2 3" key="1">
    <citation type="submission" date="2020-08" db="EMBL/GenBank/DDBJ databases">
        <title>A Genomic Blueprint of the Chicken Gut Microbiome.</title>
        <authorList>
            <person name="Gilroy R."/>
            <person name="Ravi A."/>
            <person name="Getino M."/>
            <person name="Pursley I."/>
            <person name="Horton D.L."/>
            <person name="Alikhan N.-F."/>
            <person name="Baker D."/>
            <person name="Gharbi K."/>
            <person name="Hall N."/>
            <person name="Watson M."/>
            <person name="Adriaenssens E.M."/>
            <person name="Foster-Nyarko E."/>
            <person name="Jarju S."/>
            <person name="Secka A."/>
            <person name="Antonio M."/>
            <person name="Oren A."/>
            <person name="Chaudhuri R."/>
            <person name="La Ragione R.M."/>
            <person name="Hildebrand F."/>
            <person name="Pallen M.J."/>
        </authorList>
    </citation>
    <scope>NUCLEOTIDE SEQUENCE [LARGE SCALE GENOMIC DNA]</scope>
    <source>
        <strain evidence="2 3">Sa2CVA6</strain>
    </source>
</reference>
<dbReference type="EMBL" id="JACSQK010000008">
    <property type="protein sequence ID" value="MBD7961985.1"/>
    <property type="molecule type" value="Genomic_DNA"/>
</dbReference>
<gene>
    <name evidence="2" type="ORF">H9646_16040</name>
</gene>
<dbReference type="Pfam" id="PF13614">
    <property type="entry name" value="AAA_31"/>
    <property type="match status" value="1"/>
</dbReference>